<feature type="region of interest" description="Disordered" evidence="2">
    <location>
        <begin position="447"/>
        <end position="524"/>
    </location>
</feature>
<gene>
    <name evidence="3" type="primary">ncor1_1</name>
    <name evidence="3" type="ORF">g.77424</name>
</gene>
<feature type="region of interest" description="Disordered" evidence="2">
    <location>
        <begin position="106"/>
        <end position="148"/>
    </location>
</feature>
<dbReference type="GO" id="GO:0006357">
    <property type="term" value="P:regulation of transcription by RNA polymerase II"/>
    <property type="evidence" value="ECO:0007669"/>
    <property type="project" value="TreeGrafter"/>
</dbReference>
<feature type="compositionally biased region" description="Polar residues" evidence="2">
    <location>
        <begin position="117"/>
        <end position="127"/>
    </location>
</feature>
<name>A0A146L3R9_LYGHE</name>
<evidence type="ECO:0000256" key="2">
    <source>
        <dbReference type="SAM" id="MobiDB-lite"/>
    </source>
</evidence>
<dbReference type="PANTHER" id="PTHR13992">
    <property type="entry name" value="NUCLEAR RECEPTOR CO-REPRESSOR RELATED NCOR"/>
    <property type="match status" value="1"/>
</dbReference>
<keyword evidence="3" id="KW-0675">Receptor</keyword>
<dbReference type="AlphaFoldDB" id="A0A146L3R9"/>
<evidence type="ECO:0000256" key="1">
    <source>
        <dbReference type="ARBA" id="ARBA00010097"/>
    </source>
</evidence>
<sequence length="621" mass="69283">MPKEAAPMPLGRSQARSSHQQQVYGQSHQQPSSYHHLQQYHHVPRPPGLKFFPATAAYLNAQSAAAQAPSGALRDVPAAYEHALEMSAKYERSPYAAPHAATAFKIAGPYDHPPPSTQAQTSVQHSKTSYERTSHSSTAGYNRGGQPMGAVQYEHKMSAYPPALPYDRFSKKKLATHAPDKTSSAGASYGSSRSDKKTPLSVYERTVVPSSSYERLSTKVTVSSPMEVDKAAQNLSYERHKAYRASEYERRERHRRATESSERSEVQYERQYEPPTSVSAYERLGAAPPPVHTIASSYERQAPPTPSYERHTSVSAAYERRAVFDRAYEAAAYERRLFPPTSAFSSLNHAYYTATTNVSDASGAVYTTSLVTPIPSTNPHVPSMIPRNSDVYSGVSRLNHAFSPLYSRGQERPVPADEFEAKDVPTSSIYPAKPRMSLLTSSEYLSSMRRSQQAEDNARSGQASVIMPPSRSPADGSAPRKRLREGGKPEPLAPLTIDTSVELEQKAKQSTKTEPSDVAVEAPLPQHFSLSHKIYSENRRKAKEAHAALSHLGPPVDLPLYHQPTDTPVYQENRRKHELFKGRLIAHLRRKRREKCCAEVKMMEDYARRTDTWNRLVEKME</sequence>
<feature type="compositionally biased region" description="Basic and acidic residues" evidence="2">
    <location>
        <begin position="246"/>
        <end position="272"/>
    </location>
</feature>
<feature type="region of interest" description="Disordered" evidence="2">
    <location>
        <begin position="246"/>
        <end position="276"/>
    </location>
</feature>
<dbReference type="GO" id="GO:0000785">
    <property type="term" value="C:chromatin"/>
    <property type="evidence" value="ECO:0007669"/>
    <property type="project" value="TreeGrafter"/>
</dbReference>
<dbReference type="InterPro" id="IPR051571">
    <property type="entry name" value="N-CoR_corepressor"/>
</dbReference>
<feature type="region of interest" description="Disordered" evidence="2">
    <location>
        <begin position="1"/>
        <end position="46"/>
    </location>
</feature>
<reference evidence="3" key="1">
    <citation type="journal article" date="2016" name="Gigascience">
        <title>De novo construction of an expanded transcriptome assembly for the western tarnished plant bug, Lygus hesperus.</title>
        <authorList>
            <person name="Tassone E.E."/>
            <person name="Geib S.M."/>
            <person name="Hall B."/>
            <person name="Fabrick J.A."/>
            <person name="Brent C.S."/>
            <person name="Hull J.J."/>
        </authorList>
    </citation>
    <scope>NUCLEOTIDE SEQUENCE</scope>
</reference>
<feature type="region of interest" description="Disordered" evidence="2">
    <location>
        <begin position="174"/>
        <end position="201"/>
    </location>
</feature>
<proteinExistence type="inferred from homology"/>
<feature type="non-terminal residue" evidence="3">
    <location>
        <position position="621"/>
    </location>
</feature>
<comment type="similarity">
    <text evidence="1">Belongs to the N-CoR nuclear receptor corepressors family.</text>
</comment>
<dbReference type="EMBL" id="GDHC01015526">
    <property type="protein sequence ID" value="JAQ03103.1"/>
    <property type="molecule type" value="Transcribed_RNA"/>
</dbReference>
<feature type="compositionally biased region" description="Low complexity" evidence="2">
    <location>
        <begin position="183"/>
        <end position="192"/>
    </location>
</feature>
<dbReference type="PANTHER" id="PTHR13992:SF39">
    <property type="entry name" value="SMRTER, ISOFORM G"/>
    <property type="match status" value="1"/>
</dbReference>
<evidence type="ECO:0000313" key="3">
    <source>
        <dbReference type="EMBL" id="JAQ03103.1"/>
    </source>
</evidence>
<protein>
    <submittedName>
        <fullName evidence="3">Nuclear receptor corepressor 1</fullName>
    </submittedName>
</protein>
<feature type="compositionally biased region" description="Low complexity" evidence="2">
    <location>
        <begin position="17"/>
        <end position="32"/>
    </location>
</feature>
<organism evidence="3">
    <name type="scientific">Lygus hesperus</name>
    <name type="common">Western plant bug</name>
    <dbReference type="NCBI Taxonomy" id="30085"/>
    <lineage>
        <taxon>Eukaryota</taxon>
        <taxon>Metazoa</taxon>
        <taxon>Ecdysozoa</taxon>
        <taxon>Arthropoda</taxon>
        <taxon>Hexapoda</taxon>
        <taxon>Insecta</taxon>
        <taxon>Pterygota</taxon>
        <taxon>Neoptera</taxon>
        <taxon>Paraneoptera</taxon>
        <taxon>Hemiptera</taxon>
        <taxon>Heteroptera</taxon>
        <taxon>Panheteroptera</taxon>
        <taxon>Cimicomorpha</taxon>
        <taxon>Miridae</taxon>
        <taxon>Mirini</taxon>
        <taxon>Lygus</taxon>
    </lineage>
</organism>
<accession>A0A146L3R9</accession>